<dbReference type="EMBL" id="KL596875">
    <property type="protein sequence ID" value="KER22873.1"/>
    <property type="molecule type" value="Genomic_DNA"/>
</dbReference>
<evidence type="ECO:0000313" key="3">
    <source>
        <dbReference type="Proteomes" id="UP000054324"/>
    </source>
</evidence>
<gene>
    <name evidence="2" type="ORF">T265_09110</name>
</gene>
<dbReference type="AlphaFoldDB" id="A0A074Z703"/>
<protein>
    <submittedName>
        <fullName evidence="2">Uncharacterized protein</fullName>
    </submittedName>
</protein>
<dbReference type="CTD" id="20323289"/>
<dbReference type="KEGG" id="ovi:T265_09110"/>
<sequence>MEENWIVKQMLYEQMNTQQLNPGGHAVESRKSTNIDPTKSAAETQNLPTSGIRVDYHLAPFSFSCVIKEP</sequence>
<feature type="region of interest" description="Disordered" evidence="1">
    <location>
        <begin position="19"/>
        <end position="46"/>
    </location>
</feature>
<organism evidence="2 3">
    <name type="scientific">Opisthorchis viverrini</name>
    <name type="common">Southeast Asian liver fluke</name>
    <dbReference type="NCBI Taxonomy" id="6198"/>
    <lineage>
        <taxon>Eukaryota</taxon>
        <taxon>Metazoa</taxon>
        <taxon>Spiralia</taxon>
        <taxon>Lophotrochozoa</taxon>
        <taxon>Platyhelminthes</taxon>
        <taxon>Trematoda</taxon>
        <taxon>Digenea</taxon>
        <taxon>Opisthorchiida</taxon>
        <taxon>Opisthorchiata</taxon>
        <taxon>Opisthorchiidae</taxon>
        <taxon>Opisthorchis</taxon>
    </lineage>
</organism>
<dbReference type="Proteomes" id="UP000054324">
    <property type="component" value="Unassembled WGS sequence"/>
</dbReference>
<evidence type="ECO:0000256" key="1">
    <source>
        <dbReference type="SAM" id="MobiDB-lite"/>
    </source>
</evidence>
<evidence type="ECO:0000313" key="2">
    <source>
        <dbReference type="EMBL" id="KER22873.1"/>
    </source>
</evidence>
<accession>A0A074Z703</accession>
<dbReference type="RefSeq" id="XP_009173365.1">
    <property type="nucleotide sequence ID" value="XM_009175101.1"/>
</dbReference>
<keyword evidence="3" id="KW-1185">Reference proteome</keyword>
<reference evidence="2 3" key="1">
    <citation type="submission" date="2013-11" db="EMBL/GenBank/DDBJ databases">
        <title>Opisthorchis viverrini - life in the bile duct.</title>
        <authorList>
            <person name="Young N.D."/>
            <person name="Nagarajan N."/>
            <person name="Lin S.J."/>
            <person name="Korhonen P.K."/>
            <person name="Jex A.R."/>
            <person name="Hall R.S."/>
            <person name="Safavi-Hemami H."/>
            <person name="Kaewkong W."/>
            <person name="Bertrand D."/>
            <person name="Gao S."/>
            <person name="Seet Q."/>
            <person name="Wongkham S."/>
            <person name="Teh B.T."/>
            <person name="Wongkham C."/>
            <person name="Intapan P.M."/>
            <person name="Maleewong W."/>
            <person name="Yang X."/>
            <person name="Hu M."/>
            <person name="Wang Z."/>
            <person name="Hofmann A."/>
            <person name="Sternberg P.W."/>
            <person name="Tan P."/>
            <person name="Wang J."/>
            <person name="Gasser R.B."/>
        </authorList>
    </citation>
    <scope>NUCLEOTIDE SEQUENCE [LARGE SCALE GENOMIC DNA]</scope>
</reference>
<feature type="compositionally biased region" description="Polar residues" evidence="1">
    <location>
        <begin position="34"/>
        <end position="46"/>
    </location>
</feature>
<name>A0A074Z703_OPIVI</name>
<dbReference type="GeneID" id="20323289"/>
<proteinExistence type="predicted"/>